<organism evidence="1 2">
    <name type="scientific">Haloferax larsenii</name>
    <dbReference type="NCBI Taxonomy" id="302484"/>
    <lineage>
        <taxon>Archaea</taxon>
        <taxon>Methanobacteriati</taxon>
        <taxon>Methanobacteriota</taxon>
        <taxon>Stenosarchaea group</taxon>
        <taxon>Halobacteria</taxon>
        <taxon>Halobacteriales</taxon>
        <taxon>Haloferacaceae</taxon>
        <taxon>Haloferax</taxon>
    </lineage>
</organism>
<evidence type="ECO:0000313" key="2">
    <source>
        <dbReference type="Proteomes" id="UP000183894"/>
    </source>
</evidence>
<evidence type="ECO:0000313" key="1">
    <source>
        <dbReference type="EMBL" id="SEK58677.1"/>
    </source>
</evidence>
<dbReference type="InterPro" id="IPR055712">
    <property type="entry name" value="DUF7288"/>
</dbReference>
<protein>
    <submittedName>
        <fullName evidence="1">Uncharacterized protein</fullName>
    </submittedName>
</protein>
<dbReference type="AlphaFoldDB" id="A0A1H7IAA8"/>
<dbReference type="EMBL" id="FOAD01000001">
    <property type="protein sequence ID" value="SEK58677.1"/>
    <property type="molecule type" value="Genomic_DNA"/>
</dbReference>
<name>A0A1H7IAA8_HALLR</name>
<sequence>MSRGQAYALEAFVAATVLLASVTFALQVTAVTPLTASTSSQHIENQQAAVVQGLLDAAAENGTLERTVLLYNGSSETFYGVGEEDRYVTGGPPTAFGTMLNETFLDRGIAFNVHIHYFEGSKSRRSKTLVYMGSPSDHAVSGTSLVTLSDSDELHEPIDGAAIPTGKNLSAVESDPNTSFYVGDRNSGPLWAPVEVEVVVWRM</sequence>
<reference evidence="1 2" key="1">
    <citation type="submission" date="2016-10" db="EMBL/GenBank/DDBJ databases">
        <authorList>
            <person name="de Groot N.N."/>
        </authorList>
    </citation>
    <scope>NUCLEOTIDE SEQUENCE [LARGE SCALE GENOMIC DNA]</scope>
    <source>
        <strain evidence="1 2">CDM_5</strain>
    </source>
</reference>
<dbReference type="Pfam" id="PF23959">
    <property type="entry name" value="DUF7288"/>
    <property type="match status" value="1"/>
</dbReference>
<gene>
    <name evidence="1" type="ORF">SAMN04488691_101814</name>
</gene>
<dbReference type="Proteomes" id="UP000183894">
    <property type="component" value="Unassembled WGS sequence"/>
</dbReference>
<accession>A0A1H7IAA8</accession>
<proteinExistence type="predicted"/>